<gene>
    <name evidence="5" type="primary">LOC108562559</name>
</gene>
<organism evidence="4 5">
    <name type="scientific">Nicrophorus vespilloides</name>
    <name type="common">Boreal carrion beetle</name>
    <dbReference type="NCBI Taxonomy" id="110193"/>
    <lineage>
        <taxon>Eukaryota</taxon>
        <taxon>Metazoa</taxon>
        <taxon>Ecdysozoa</taxon>
        <taxon>Arthropoda</taxon>
        <taxon>Hexapoda</taxon>
        <taxon>Insecta</taxon>
        <taxon>Pterygota</taxon>
        <taxon>Neoptera</taxon>
        <taxon>Endopterygota</taxon>
        <taxon>Coleoptera</taxon>
        <taxon>Polyphaga</taxon>
        <taxon>Staphyliniformia</taxon>
        <taxon>Silphidae</taxon>
        <taxon>Nicrophorinae</taxon>
        <taxon>Nicrophorus</taxon>
    </lineage>
</organism>
<evidence type="ECO:0000313" key="5">
    <source>
        <dbReference type="RefSeq" id="XP_017776429.1"/>
    </source>
</evidence>
<dbReference type="Pfam" id="PF00135">
    <property type="entry name" value="COesterase"/>
    <property type="match status" value="1"/>
</dbReference>
<dbReference type="InterPro" id="IPR029058">
    <property type="entry name" value="AB_hydrolase_fold"/>
</dbReference>
<feature type="domain" description="Carboxylesterase type B" evidence="3">
    <location>
        <begin position="30"/>
        <end position="549"/>
    </location>
</feature>
<dbReference type="InterPro" id="IPR002018">
    <property type="entry name" value="CarbesteraseB"/>
</dbReference>
<dbReference type="GeneID" id="108562559"/>
<reference evidence="5" key="1">
    <citation type="submission" date="2025-08" db="UniProtKB">
        <authorList>
            <consortium name="RefSeq"/>
        </authorList>
    </citation>
    <scope>IDENTIFICATION</scope>
    <source>
        <tissue evidence="5">Whole Larva</tissue>
    </source>
</reference>
<dbReference type="PROSITE" id="PS51257">
    <property type="entry name" value="PROKAR_LIPOPROTEIN"/>
    <property type="match status" value="1"/>
</dbReference>
<sequence length="564" mass="62749">MIRELTLVLLIGLSCGKPVSKTTSLHAAYPTISTPLGDIQGASMTSREGKYLIAFRGIRYAKAPLDELRFKPPVDPEKWEGVYNATQDGIACSQPDIPNSGEDCLLLNVYSPKVPKGNDSPKKPVLVFFHAGDFTDQSSISSLLGPQYLLDQDLVLVTANYRLGIFGFINTGDKEATGNYGLLDQLEALKWVKANIAAFGGNPDSVTIAGSGSGGFSVSLHLVSPLSKGLYHKAIIASGSAYGNIPILNNQLNLVKKVAKKLSCAVENNADMMKCLKEKPAKDLAATNSELREIVKDPHYTWLPTIEQDFGQNRFLTMHPLSLLNHGQVANVPIMIAQTNDEFGFKAFNVILNETLLQEYDKNFEKMAPISFIYERDTDNSKVISKALRTFYWESGKIDNTTLPKIAEIYSDALAGFAVNRAANILSEKVNESVYYYKFNFKGKLSNYYLPDTNNTSPYGVVHGDDLIYLFHNNKFTDFKENDPETTNLQKMVMIWGNFVTSGKPIPTVTDILDNVKWEPYTTKNKKYMDIGNKMVMHENLNEKRYAEWAKLFPLNKHSAAHSG</sequence>
<feature type="chain" id="PRO_5045349957" evidence="2">
    <location>
        <begin position="17"/>
        <end position="564"/>
    </location>
</feature>
<keyword evidence="1" id="KW-0325">Glycoprotein</keyword>
<evidence type="ECO:0000313" key="4">
    <source>
        <dbReference type="Proteomes" id="UP000695000"/>
    </source>
</evidence>
<protein>
    <submittedName>
        <fullName evidence="5">Esterase E4-like</fullName>
    </submittedName>
</protein>
<evidence type="ECO:0000256" key="2">
    <source>
        <dbReference type="SAM" id="SignalP"/>
    </source>
</evidence>
<keyword evidence="2" id="KW-0732">Signal</keyword>
<keyword evidence="4" id="KW-1185">Reference proteome</keyword>
<dbReference type="Proteomes" id="UP000695000">
    <property type="component" value="Unplaced"/>
</dbReference>
<dbReference type="SUPFAM" id="SSF53474">
    <property type="entry name" value="alpha/beta-Hydrolases"/>
    <property type="match status" value="1"/>
</dbReference>
<dbReference type="Gene3D" id="3.40.50.1820">
    <property type="entry name" value="alpha/beta hydrolase"/>
    <property type="match status" value="1"/>
</dbReference>
<dbReference type="RefSeq" id="XP_017776429.1">
    <property type="nucleotide sequence ID" value="XM_017920940.1"/>
</dbReference>
<dbReference type="PANTHER" id="PTHR11559">
    <property type="entry name" value="CARBOXYLESTERASE"/>
    <property type="match status" value="1"/>
</dbReference>
<evidence type="ECO:0000256" key="1">
    <source>
        <dbReference type="ARBA" id="ARBA00023180"/>
    </source>
</evidence>
<feature type="signal peptide" evidence="2">
    <location>
        <begin position="1"/>
        <end position="16"/>
    </location>
</feature>
<name>A0ABM1MPC9_NICVS</name>
<accession>A0ABM1MPC9</accession>
<proteinExistence type="predicted"/>
<dbReference type="InterPro" id="IPR050309">
    <property type="entry name" value="Type-B_Carboxylest/Lipase"/>
</dbReference>
<evidence type="ECO:0000259" key="3">
    <source>
        <dbReference type="Pfam" id="PF00135"/>
    </source>
</evidence>